<reference evidence="1 2" key="1">
    <citation type="submission" date="2010-09" db="EMBL/GenBank/DDBJ databases">
        <authorList>
            <person name="Weinstock G."/>
            <person name="Sodergren E."/>
            <person name="Clifton S."/>
            <person name="Fulton L."/>
            <person name="Fulton B."/>
            <person name="Courtney L."/>
            <person name="Fronick C."/>
            <person name="Harrison M."/>
            <person name="Strong C."/>
            <person name="Farmer C."/>
            <person name="Delahaunty K."/>
            <person name="Markovic C."/>
            <person name="Hall O."/>
            <person name="Minx P."/>
            <person name="Tomlinson C."/>
            <person name="Mitreva M."/>
            <person name="Hou S."/>
            <person name="Chen J."/>
            <person name="Wollam A."/>
            <person name="Pepin K.H."/>
            <person name="Johnson M."/>
            <person name="Bhonagiri V."/>
            <person name="Zhang X."/>
            <person name="Suruliraj S."/>
            <person name="Warren W."/>
            <person name="Chinwalla A."/>
            <person name="Mardis E.R."/>
            <person name="Wilson R.K."/>
        </authorList>
    </citation>
    <scope>NUCLEOTIDE SEQUENCE [LARGE SCALE GENOMIC DNA]</scope>
    <source>
        <strain evidence="1 2">MS 85-1</strain>
    </source>
</reference>
<protein>
    <submittedName>
        <fullName evidence="1">Uncharacterized protein</fullName>
    </submittedName>
</protein>
<dbReference type="EMBL" id="ADWQ01000027">
    <property type="protein sequence ID" value="EFU33635.1"/>
    <property type="molecule type" value="Genomic_DNA"/>
</dbReference>
<comment type="caution">
    <text evidence="1">The sequence shown here is derived from an EMBL/GenBank/DDBJ whole genome shotgun (WGS) entry which is preliminary data.</text>
</comment>
<evidence type="ECO:0000313" key="1">
    <source>
        <dbReference type="EMBL" id="EFU33635.1"/>
    </source>
</evidence>
<dbReference type="Proteomes" id="UP000005056">
    <property type="component" value="Unassembled WGS sequence"/>
</dbReference>
<organism evidence="1 2">
    <name type="scientific">Escherichia coli MS 85-1</name>
    <dbReference type="NCBI Taxonomy" id="679202"/>
    <lineage>
        <taxon>Bacteria</taxon>
        <taxon>Pseudomonadati</taxon>
        <taxon>Pseudomonadota</taxon>
        <taxon>Gammaproteobacteria</taxon>
        <taxon>Enterobacterales</taxon>
        <taxon>Enterobacteriaceae</taxon>
        <taxon>Escherichia</taxon>
    </lineage>
</organism>
<evidence type="ECO:0000313" key="2">
    <source>
        <dbReference type="Proteomes" id="UP000005056"/>
    </source>
</evidence>
<dbReference type="AlphaFoldDB" id="A0AAN3SD85"/>
<accession>A0AAN3SD85</accession>
<sequence>MAIIIYPRHGIWYIAWVGISNPIPVDGAVTVRAYPLYVKQEDFSDITATAKHQFRDKYAREGYQLQKILQLRPTSMHTMAGGYHKTVLYMRQSGGDVLIIGVYAHRTRYDDVLCGYTNPMYLV</sequence>
<proteinExistence type="predicted"/>
<name>A0AAN3SD85_ECOLX</name>
<gene>
    <name evidence="1" type="ORF">HMPREF9350_04518</name>
</gene>